<protein>
    <submittedName>
        <fullName evidence="4">Rpl22</fullName>
    </submittedName>
</protein>
<organism evidence="4">
    <name type="scientific">Tremella mesenterica</name>
    <name type="common">Jelly fungus</name>
    <dbReference type="NCBI Taxonomy" id="5217"/>
    <lineage>
        <taxon>Eukaryota</taxon>
        <taxon>Fungi</taxon>
        <taxon>Dikarya</taxon>
        <taxon>Basidiomycota</taxon>
        <taxon>Agaricomycotina</taxon>
        <taxon>Tremellomycetes</taxon>
        <taxon>Tremellales</taxon>
        <taxon>Tremellaceae</taxon>
        <taxon>Tremella</taxon>
    </lineage>
</organism>
<dbReference type="PANTHER" id="PTHR10064">
    <property type="entry name" value="60S RIBOSOMAL PROTEIN L22"/>
    <property type="match status" value="1"/>
</dbReference>
<dbReference type="GO" id="GO:0002181">
    <property type="term" value="P:cytoplasmic translation"/>
    <property type="evidence" value="ECO:0007669"/>
    <property type="project" value="TreeGrafter"/>
</dbReference>
<dbReference type="Pfam" id="PF01776">
    <property type="entry name" value="Ribosomal_L22e"/>
    <property type="match status" value="1"/>
</dbReference>
<dbReference type="GO" id="GO:0005840">
    <property type="term" value="C:ribosome"/>
    <property type="evidence" value="ECO:0007669"/>
    <property type="project" value="UniProtKB-KW"/>
</dbReference>
<dbReference type="EMBL" id="HM440937">
    <property type="protein sequence ID" value="ADO17665.1"/>
    <property type="molecule type" value="Genomic_DNA"/>
</dbReference>
<evidence type="ECO:0000256" key="3">
    <source>
        <dbReference type="ARBA" id="ARBA00023274"/>
    </source>
</evidence>
<dbReference type="FunFam" id="3.30.1360.210:FF:000001">
    <property type="entry name" value="60S ribosomal protein L22 1"/>
    <property type="match status" value="1"/>
</dbReference>
<reference evidence="4" key="1">
    <citation type="submission" date="2010-06" db="EMBL/GenBank/DDBJ databases">
        <title>Definition of the mating-type locus of the tetrapolar basidiomycete Tremella mesenterica.</title>
        <authorList>
            <person name="Findley K.M."/>
            <person name="Sun S."/>
            <person name="Heitman J."/>
        </authorList>
    </citation>
    <scope>NUCLEOTIDE SEQUENCE</scope>
    <source>
        <strain evidence="4">ATCC 24925</strain>
    </source>
</reference>
<dbReference type="PANTHER" id="PTHR10064:SF31">
    <property type="entry name" value="LARGE RIBOSOMAL SUBUNIT PROTEIN EL22A-RELATED"/>
    <property type="match status" value="1"/>
</dbReference>
<accession>E2I8H9</accession>
<keyword evidence="2" id="KW-0689">Ribosomal protein</keyword>
<evidence type="ECO:0000256" key="2">
    <source>
        <dbReference type="ARBA" id="ARBA00022980"/>
    </source>
</evidence>
<comment type="similarity">
    <text evidence="1">Belongs to the eukaryotic ribosomal protein eL22 family.</text>
</comment>
<dbReference type="AlphaFoldDB" id="E2I8H9"/>
<sequence>MSLRLPPKTAVKPVTGKPLHKFFIDYSVPVNDGVFDAASFEKFLHDRIKVEGKAGQLGEAVVITREGNKIVIAAYIPFSKRYLKYLTKKYLKKNMLENFLRVVAVAKDTYALRYFKVDQDDAEDDDGSEVWCE</sequence>
<dbReference type="GO" id="GO:0005737">
    <property type="term" value="C:cytoplasm"/>
    <property type="evidence" value="ECO:0007669"/>
    <property type="project" value="UniProtKB-ARBA"/>
</dbReference>
<dbReference type="InterPro" id="IPR002671">
    <property type="entry name" value="Ribosomal_eL22"/>
</dbReference>
<dbReference type="GO" id="GO:0003735">
    <property type="term" value="F:structural constituent of ribosome"/>
    <property type="evidence" value="ECO:0007669"/>
    <property type="project" value="InterPro"/>
</dbReference>
<dbReference type="VEuPathDB" id="FungiDB:TREMEDRAFT_34691"/>
<keyword evidence="3" id="KW-0687">Ribonucleoprotein</keyword>
<dbReference type="GO" id="GO:1990904">
    <property type="term" value="C:ribonucleoprotein complex"/>
    <property type="evidence" value="ECO:0007669"/>
    <property type="project" value="UniProtKB-KW"/>
</dbReference>
<dbReference type="GO" id="GO:0003723">
    <property type="term" value="F:RNA binding"/>
    <property type="evidence" value="ECO:0007669"/>
    <property type="project" value="TreeGrafter"/>
</dbReference>
<dbReference type="Gene3D" id="3.30.1360.210">
    <property type="match status" value="1"/>
</dbReference>
<evidence type="ECO:0000256" key="1">
    <source>
        <dbReference type="ARBA" id="ARBA00007817"/>
    </source>
</evidence>
<name>E2I8H9_TREME</name>
<evidence type="ECO:0000313" key="4">
    <source>
        <dbReference type="EMBL" id="ADO17665.1"/>
    </source>
</evidence>
<dbReference type="InterPro" id="IPR038526">
    <property type="entry name" value="Ribosomal_eL22_sf"/>
</dbReference>
<gene>
    <name evidence="4" type="primary">RPL22</name>
</gene>
<proteinExistence type="inferred from homology"/>